<dbReference type="GO" id="GO:0016874">
    <property type="term" value="F:ligase activity"/>
    <property type="evidence" value="ECO:0007669"/>
    <property type="project" value="UniProtKB-KW"/>
</dbReference>
<gene>
    <name evidence="7" type="ORF">HNP98_004244</name>
</gene>
<feature type="transmembrane region" description="Helical" evidence="5">
    <location>
        <begin position="117"/>
        <end position="136"/>
    </location>
</feature>
<accession>A0ABX2FWN2</accession>
<evidence type="ECO:0000313" key="7">
    <source>
        <dbReference type="EMBL" id="NRT21397.1"/>
    </source>
</evidence>
<proteinExistence type="predicted"/>
<dbReference type="EMBL" id="JABSNP010000033">
    <property type="protein sequence ID" value="NRT21397.1"/>
    <property type="molecule type" value="Genomic_DNA"/>
</dbReference>
<dbReference type="RefSeq" id="WP_173812143.1">
    <property type="nucleotide sequence ID" value="NZ_JABSNP010000033.1"/>
</dbReference>
<feature type="transmembrane region" description="Helical" evidence="5">
    <location>
        <begin position="245"/>
        <end position="274"/>
    </location>
</feature>
<feature type="transmembrane region" description="Helical" evidence="5">
    <location>
        <begin position="209"/>
        <end position="233"/>
    </location>
</feature>
<feature type="transmembrane region" description="Helical" evidence="5">
    <location>
        <begin position="281"/>
        <end position="299"/>
    </location>
</feature>
<evidence type="ECO:0000256" key="5">
    <source>
        <dbReference type="SAM" id="Phobius"/>
    </source>
</evidence>
<feature type="transmembrane region" description="Helical" evidence="5">
    <location>
        <begin position="59"/>
        <end position="76"/>
    </location>
</feature>
<evidence type="ECO:0000256" key="4">
    <source>
        <dbReference type="ARBA" id="ARBA00023136"/>
    </source>
</evidence>
<keyword evidence="8" id="KW-1185">Reference proteome</keyword>
<feature type="domain" description="O-antigen ligase-related" evidence="6">
    <location>
        <begin position="245"/>
        <end position="408"/>
    </location>
</feature>
<reference evidence="7 8" key="1">
    <citation type="submission" date="2020-05" db="EMBL/GenBank/DDBJ databases">
        <title>Genomic Encyclopedia of Type Strains, Phase IV (KMG-V): Genome sequencing to study the core and pangenomes of soil and plant-associated prokaryotes.</title>
        <authorList>
            <person name="Whitman W."/>
        </authorList>
    </citation>
    <scope>NUCLEOTIDE SEQUENCE [LARGE SCALE GENOMIC DNA]</scope>
    <source>
        <strain evidence="7 8">9A</strain>
    </source>
</reference>
<dbReference type="InterPro" id="IPR007016">
    <property type="entry name" value="O-antigen_ligase-rel_domated"/>
</dbReference>
<dbReference type="PANTHER" id="PTHR37422">
    <property type="entry name" value="TEICHURONIC ACID BIOSYNTHESIS PROTEIN TUAE"/>
    <property type="match status" value="1"/>
</dbReference>
<organism evidence="7 8">
    <name type="scientific">Hymenobacter caeli</name>
    <dbReference type="NCBI Taxonomy" id="2735894"/>
    <lineage>
        <taxon>Bacteria</taxon>
        <taxon>Pseudomonadati</taxon>
        <taxon>Bacteroidota</taxon>
        <taxon>Cytophagia</taxon>
        <taxon>Cytophagales</taxon>
        <taxon>Hymenobacteraceae</taxon>
        <taxon>Hymenobacter</taxon>
    </lineage>
</organism>
<keyword evidence="4 5" id="KW-0472">Membrane</keyword>
<feature type="transmembrane region" description="Helical" evidence="5">
    <location>
        <begin position="88"/>
        <end position="105"/>
    </location>
</feature>
<keyword evidence="3 5" id="KW-1133">Transmembrane helix</keyword>
<evidence type="ECO:0000259" key="6">
    <source>
        <dbReference type="Pfam" id="PF04932"/>
    </source>
</evidence>
<evidence type="ECO:0000256" key="2">
    <source>
        <dbReference type="ARBA" id="ARBA00022692"/>
    </source>
</evidence>
<dbReference type="PANTHER" id="PTHR37422:SF13">
    <property type="entry name" value="LIPOPOLYSACCHARIDE BIOSYNTHESIS PROTEIN PA4999-RELATED"/>
    <property type="match status" value="1"/>
</dbReference>
<evidence type="ECO:0000313" key="8">
    <source>
        <dbReference type="Proteomes" id="UP000779507"/>
    </source>
</evidence>
<dbReference type="Proteomes" id="UP000779507">
    <property type="component" value="Unassembled WGS sequence"/>
</dbReference>
<keyword evidence="2 5" id="KW-0812">Transmembrane</keyword>
<evidence type="ECO:0000256" key="3">
    <source>
        <dbReference type="ARBA" id="ARBA00022989"/>
    </source>
</evidence>
<evidence type="ECO:0000256" key="1">
    <source>
        <dbReference type="ARBA" id="ARBA00004141"/>
    </source>
</evidence>
<comment type="subcellular location">
    <subcellularLocation>
        <location evidence="1">Membrane</location>
        <topology evidence="1">Multi-pass membrane protein</topology>
    </subcellularLocation>
</comment>
<dbReference type="InterPro" id="IPR051533">
    <property type="entry name" value="WaaL-like"/>
</dbReference>
<keyword evidence="7" id="KW-0436">Ligase</keyword>
<dbReference type="Pfam" id="PF04932">
    <property type="entry name" value="Wzy_C"/>
    <property type="match status" value="1"/>
</dbReference>
<comment type="caution">
    <text evidence="7">The sequence shown here is derived from an EMBL/GenBank/DDBJ whole genome shotgun (WGS) entry which is preliminary data.</text>
</comment>
<sequence length="485" mass="53782">MHAFLLRLWPQDGPQRLFVGLFALLIIGAAAAALANSPALLVPGLLGLGLLVAFVEWRWLYYALFFTLAFSYPIGLPGGLTMDVPSEPLMLALTACVWGALLLGQGRLPAREWRHPLVVVLALGLLWSAVGIGFSVDTTKSVKYVLAKVWYLTPFVLGTLLVVRRPADVWRLLGVYAAGATLSTLYVISRHATRGFAFDTINWAVKPFYHNHVTVATVQALLLPFVLLGAGAVPRGWMRRAWQASLVVLLFGLCTSYTRASLLALPVAGLYYLVLRWRLTGALLGALALGAGGAAFYFVHENNFMLYAPDFEKTIFNGHNFEKHLEATYKLQDVSGMERVYRWVAAARMVADRPLTGSGPATFYPEYKRYTVRSFRTYVSDNPERSTTHNYFLLQLAEQGVPGFVLFATLVGWALLTAQRLYHRARHRPEVRRVVLAAALSLVVIVFHLTLNELVEVDKIGSVFFVCLALLVRADSWLAEEPGND</sequence>
<protein>
    <submittedName>
        <fullName evidence="7">O-antigen ligase</fullName>
    </submittedName>
</protein>
<feature type="transmembrane region" description="Helical" evidence="5">
    <location>
        <begin position="145"/>
        <end position="163"/>
    </location>
</feature>
<name>A0ABX2FWN2_9BACT</name>
<feature type="transmembrane region" description="Helical" evidence="5">
    <location>
        <begin position="169"/>
        <end position="188"/>
    </location>
</feature>
<feature type="transmembrane region" description="Helical" evidence="5">
    <location>
        <begin position="434"/>
        <end position="451"/>
    </location>
</feature>